<dbReference type="EMBL" id="LAZR01057300">
    <property type="protein sequence ID" value="KKK72343.1"/>
    <property type="molecule type" value="Genomic_DNA"/>
</dbReference>
<comment type="caution">
    <text evidence="1">The sequence shown here is derived from an EMBL/GenBank/DDBJ whole genome shotgun (WGS) entry which is preliminary data.</text>
</comment>
<name>A0A0F8XTS0_9ZZZZ</name>
<protein>
    <submittedName>
        <fullName evidence="1">Uncharacterized protein</fullName>
    </submittedName>
</protein>
<dbReference type="AlphaFoldDB" id="A0A0F8XTS0"/>
<accession>A0A0F8XTS0</accession>
<reference evidence="1" key="1">
    <citation type="journal article" date="2015" name="Nature">
        <title>Complex archaea that bridge the gap between prokaryotes and eukaryotes.</title>
        <authorList>
            <person name="Spang A."/>
            <person name="Saw J.H."/>
            <person name="Jorgensen S.L."/>
            <person name="Zaremba-Niedzwiedzka K."/>
            <person name="Martijn J."/>
            <person name="Lind A.E."/>
            <person name="van Eijk R."/>
            <person name="Schleper C."/>
            <person name="Guy L."/>
            <person name="Ettema T.J."/>
        </authorList>
    </citation>
    <scope>NUCLEOTIDE SEQUENCE</scope>
</reference>
<sequence length="228" mass="24816">MAIYRTGPLAGSISGAIGGVVFVEAKGSKVVRHRPVKLHQRGPFVKRSRAFLSNVVRHWATMTSLQRDAWNTAAGNINSTNRLGQASPMLGFNYFVKTNTVAFPGARAIVEVPQTLTARDLAINPAAAFDVVTGFDVQIDNPDSPSFLQIQVYGWPSWVDPHPFAATRLVFLDERSASADPVQDNIRPEWIDHFGDMVAGQRFTVGIKARASASPFNPMTIIQGIVTA</sequence>
<gene>
    <name evidence="1" type="ORF">LCGC14_2904830</name>
</gene>
<evidence type="ECO:0000313" key="1">
    <source>
        <dbReference type="EMBL" id="KKK72343.1"/>
    </source>
</evidence>
<proteinExistence type="predicted"/>
<organism evidence="1">
    <name type="scientific">marine sediment metagenome</name>
    <dbReference type="NCBI Taxonomy" id="412755"/>
    <lineage>
        <taxon>unclassified sequences</taxon>
        <taxon>metagenomes</taxon>
        <taxon>ecological metagenomes</taxon>
    </lineage>
</organism>